<name>A0A842HLE1_9BURK</name>
<organism evidence="1 2">
    <name type="scientific">Pusillimonas minor</name>
    <dbReference type="NCBI Taxonomy" id="2697024"/>
    <lineage>
        <taxon>Bacteria</taxon>
        <taxon>Pseudomonadati</taxon>
        <taxon>Pseudomonadota</taxon>
        <taxon>Betaproteobacteria</taxon>
        <taxon>Burkholderiales</taxon>
        <taxon>Alcaligenaceae</taxon>
        <taxon>Pusillimonas</taxon>
    </lineage>
</organism>
<keyword evidence="2" id="KW-1185">Reference proteome</keyword>
<evidence type="ECO:0008006" key="3">
    <source>
        <dbReference type="Google" id="ProtNLM"/>
    </source>
</evidence>
<comment type="caution">
    <text evidence="1">The sequence shown here is derived from an EMBL/GenBank/DDBJ whole genome shotgun (WGS) entry which is preliminary data.</text>
</comment>
<dbReference type="AlphaFoldDB" id="A0A842HLE1"/>
<dbReference type="Proteomes" id="UP000545386">
    <property type="component" value="Unassembled WGS sequence"/>
</dbReference>
<dbReference type="RefSeq" id="WP_185778879.1">
    <property type="nucleotide sequence ID" value="NZ_JACJUU010000002.1"/>
</dbReference>
<proteinExistence type="predicted"/>
<evidence type="ECO:0000313" key="1">
    <source>
        <dbReference type="EMBL" id="MBC2769086.1"/>
    </source>
</evidence>
<sequence length="73" mass="7834">MNTPHHGTSFSERDFEQLATSIDQIAPAQREVFLAKLVILLVASHPEPDILSSVIPRAVAHLDAPLTTAPPPG</sequence>
<reference evidence="1 2" key="1">
    <citation type="submission" date="2020-08" db="EMBL/GenBank/DDBJ databases">
        <title>Paraeoetvoesia sp. YC-7-48 draft genome sequence.</title>
        <authorList>
            <person name="Yao L."/>
        </authorList>
    </citation>
    <scope>NUCLEOTIDE SEQUENCE [LARGE SCALE GENOMIC DNA]</scope>
    <source>
        <strain evidence="2">YC-7-48</strain>
    </source>
</reference>
<protein>
    <recommendedName>
        <fullName evidence="3">DUF2783 domain-containing protein</fullName>
    </recommendedName>
</protein>
<dbReference type="EMBL" id="JACJUU010000002">
    <property type="protein sequence ID" value="MBC2769086.1"/>
    <property type="molecule type" value="Genomic_DNA"/>
</dbReference>
<gene>
    <name evidence="1" type="ORF">GTU67_04040</name>
</gene>
<evidence type="ECO:0000313" key="2">
    <source>
        <dbReference type="Proteomes" id="UP000545386"/>
    </source>
</evidence>
<accession>A0A842HLE1</accession>